<dbReference type="InterPro" id="IPR004001">
    <property type="entry name" value="Actin_CS"/>
</dbReference>
<comment type="subcellular location">
    <subcellularLocation>
        <location evidence="1">Cytoplasm</location>
        <location evidence="1">Cytoskeleton</location>
    </subcellularLocation>
</comment>
<dbReference type="PROSITE" id="PS00432">
    <property type="entry name" value="ACTINS_2"/>
    <property type="match status" value="1"/>
</dbReference>
<dbReference type="Pfam" id="PF00022">
    <property type="entry name" value="Actin"/>
    <property type="match status" value="1"/>
</dbReference>
<dbReference type="FunFam" id="3.30.420.40:FF:000404">
    <property type="entry name" value="Major actin"/>
    <property type="match status" value="1"/>
</dbReference>
<comment type="similarity">
    <text evidence="2 9">Belongs to the actin family.</text>
</comment>
<dbReference type="SUPFAM" id="SSF53067">
    <property type="entry name" value="Actin-like ATPase domain"/>
    <property type="match status" value="2"/>
</dbReference>
<evidence type="ECO:0000256" key="1">
    <source>
        <dbReference type="ARBA" id="ARBA00004245"/>
    </source>
</evidence>
<evidence type="ECO:0000256" key="8">
    <source>
        <dbReference type="ARBA" id="ARBA00049360"/>
    </source>
</evidence>
<reference evidence="10" key="1">
    <citation type="submission" date="2001-05" db="EMBL/GenBank/DDBJ databases">
        <title>Suppressor tRNA-mediated bacterial expression system for Acetabularia genes containing UAA and UAG glutamine codons.</title>
        <authorList>
            <person name="Vugrek O."/>
            <person name="Menzel D."/>
            <person name="Frank S."/>
        </authorList>
    </citation>
    <scope>NUCLEOTIDE SEQUENCE</scope>
</reference>
<dbReference type="PRINTS" id="PR00190">
    <property type="entry name" value="ACTIN"/>
</dbReference>
<comment type="catalytic activity">
    <reaction evidence="8">
        <text>ATP + H2O = ADP + phosphate + H(+)</text>
        <dbReference type="Rhea" id="RHEA:13065"/>
        <dbReference type="ChEBI" id="CHEBI:15377"/>
        <dbReference type="ChEBI" id="CHEBI:15378"/>
        <dbReference type="ChEBI" id="CHEBI:30616"/>
        <dbReference type="ChEBI" id="CHEBI:43474"/>
        <dbReference type="ChEBI" id="CHEBI:456216"/>
    </reaction>
</comment>
<protein>
    <recommendedName>
        <fullName evidence="3">Actin</fullName>
    </recommendedName>
</protein>
<keyword evidence="6" id="KW-0067">ATP-binding</keyword>
<dbReference type="CDD" id="cd10224">
    <property type="entry name" value="ASKHA_NBD_actin"/>
    <property type="match status" value="1"/>
</dbReference>
<accession>Q94FA3</accession>
<evidence type="ECO:0000256" key="9">
    <source>
        <dbReference type="RuleBase" id="RU000487"/>
    </source>
</evidence>
<dbReference type="FunFam" id="3.90.640.10:FF:000001">
    <property type="entry name" value="Actin, muscle"/>
    <property type="match status" value="1"/>
</dbReference>
<dbReference type="PROSITE" id="PS01132">
    <property type="entry name" value="ACTINS_ACT_LIKE"/>
    <property type="match status" value="1"/>
</dbReference>
<keyword evidence="7" id="KW-0206">Cytoskeleton</keyword>
<dbReference type="InterPro" id="IPR020902">
    <property type="entry name" value="Actin/actin-like_CS"/>
</dbReference>
<evidence type="ECO:0000313" key="10">
    <source>
        <dbReference type="EMBL" id="AAK58089.1"/>
    </source>
</evidence>
<dbReference type="FunFam" id="2.30.36.70:FF:000001">
    <property type="entry name" value="Actin, alpha skeletal muscle"/>
    <property type="match status" value="1"/>
</dbReference>
<dbReference type="FunFam" id="3.30.420.40:FF:000291">
    <property type="entry name" value="Actin, alpha skeletal muscle"/>
    <property type="match status" value="1"/>
</dbReference>
<dbReference type="InterPro" id="IPR004000">
    <property type="entry name" value="Actin"/>
</dbReference>
<evidence type="ECO:0000256" key="3">
    <source>
        <dbReference type="ARBA" id="ARBA00019112"/>
    </source>
</evidence>
<dbReference type="InterPro" id="IPR043129">
    <property type="entry name" value="ATPase_NBD"/>
</dbReference>
<dbReference type="PROSITE" id="PS00406">
    <property type="entry name" value="ACTINS_1"/>
    <property type="match status" value="1"/>
</dbReference>
<dbReference type="GO" id="GO:0005524">
    <property type="term" value="F:ATP binding"/>
    <property type="evidence" value="ECO:0007669"/>
    <property type="project" value="UniProtKB-KW"/>
</dbReference>
<proteinExistence type="evidence at transcript level"/>
<organism evidence="10">
    <name type="scientific">Acetabularia peniculus</name>
    <name type="common">Green alga</name>
    <name type="synonym">Polyphysa peniculus</name>
    <dbReference type="NCBI Taxonomy" id="35862"/>
    <lineage>
        <taxon>Eukaryota</taxon>
        <taxon>Viridiplantae</taxon>
        <taxon>Chlorophyta</taxon>
        <taxon>core chlorophytes</taxon>
        <taxon>Ulvophyceae</taxon>
        <taxon>TCBD clade</taxon>
        <taxon>Dasycladales</taxon>
        <taxon>Polyphysaceae</taxon>
        <taxon>Acetabularia</taxon>
    </lineage>
</organism>
<evidence type="ECO:0000256" key="7">
    <source>
        <dbReference type="ARBA" id="ARBA00023212"/>
    </source>
</evidence>
<dbReference type="GO" id="GO:0005856">
    <property type="term" value="C:cytoskeleton"/>
    <property type="evidence" value="ECO:0007669"/>
    <property type="project" value="UniProtKB-SubCell"/>
</dbReference>
<sequence length="374" mass="41638">MADEEITALVVDNGSGVVKAGFAGDDAPRAVFPSIVGKPKHQGVMVGMGQKDTYVGEEAQSRRGILTIRYPIEHGIVTNWDDMEKIWHHTFYNELRVAPEEHPVLLTEAPMNPKSNREKLTQIMFETFNVPAMYVSIQAVLSLYASGRTTGIVLDSGDGVSHTVPIYEGYALPHAILRLDLAGRDLTDYLTKLLMERGYSFTTTAEREIVRDIKEKLCYVALDIEQELTSSTETLEKSYELPDGQVITVGSERFRCPEALFPPGLLGMEQLGLHDTCFNSIMKCDVDIRKDLYSNTVLSGGTMMFPGIGERMQKEITTLAPSSMKIKVVAPPERKFSVWIGGSILSSLSTFQQMWISKEEYDEAGPAIVHRKCF</sequence>
<evidence type="ECO:0000256" key="6">
    <source>
        <dbReference type="ARBA" id="ARBA00022840"/>
    </source>
</evidence>
<evidence type="ECO:0000256" key="4">
    <source>
        <dbReference type="ARBA" id="ARBA00022490"/>
    </source>
</evidence>
<dbReference type="AlphaFoldDB" id="Q94FA3"/>
<dbReference type="PANTHER" id="PTHR11937">
    <property type="entry name" value="ACTIN"/>
    <property type="match status" value="1"/>
</dbReference>
<evidence type="ECO:0000256" key="5">
    <source>
        <dbReference type="ARBA" id="ARBA00022741"/>
    </source>
</evidence>
<dbReference type="Gene3D" id="3.90.640.10">
    <property type="entry name" value="Actin, Chain A, domain 4"/>
    <property type="match status" value="1"/>
</dbReference>
<dbReference type="Gene3D" id="3.30.420.40">
    <property type="match status" value="2"/>
</dbReference>
<name>Q94FA3_ACEPE</name>
<keyword evidence="4" id="KW-0963">Cytoplasm</keyword>
<dbReference type="SMART" id="SM00268">
    <property type="entry name" value="ACTIN"/>
    <property type="match status" value="1"/>
</dbReference>
<dbReference type="EMBL" id="AF380156">
    <property type="protein sequence ID" value="AAK58089.1"/>
    <property type="molecule type" value="mRNA"/>
</dbReference>
<evidence type="ECO:0000256" key="2">
    <source>
        <dbReference type="ARBA" id="ARBA00006752"/>
    </source>
</evidence>
<dbReference type="FunFam" id="3.30.420.40:FF:000058">
    <property type="entry name" value="Putative actin-related protein 5"/>
    <property type="match status" value="1"/>
</dbReference>
<keyword evidence="5" id="KW-0547">Nucleotide-binding</keyword>